<gene>
    <name evidence="2" type="ORF">P8627_03205</name>
</gene>
<dbReference type="EMBL" id="CP122537">
    <property type="protein sequence ID" value="WGH79287.1"/>
    <property type="molecule type" value="Genomic_DNA"/>
</dbReference>
<evidence type="ECO:0000313" key="2">
    <source>
        <dbReference type="EMBL" id="WGH79287.1"/>
    </source>
</evidence>
<proteinExistence type="predicted"/>
<evidence type="ECO:0000259" key="1">
    <source>
        <dbReference type="Pfam" id="PF07811"/>
    </source>
</evidence>
<feature type="domain" description="TadE-like" evidence="1">
    <location>
        <begin position="46"/>
        <end position="88"/>
    </location>
</feature>
<reference evidence="2 3" key="1">
    <citation type="submission" date="2023-04" db="EMBL/GenBank/DDBJ databases">
        <title>Jannaschia ovalis sp. nov., a marine bacterium isolated from sea tidal flat.</title>
        <authorList>
            <person name="Kwon D.Y."/>
            <person name="Kim J.-J."/>
        </authorList>
    </citation>
    <scope>NUCLEOTIDE SEQUENCE [LARGE SCALE GENOMIC DNA]</scope>
    <source>
        <strain evidence="2 3">GRR-S6-38</strain>
    </source>
</reference>
<organism evidence="2 3">
    <name type="scientific">Jannaschia ovalis</name>
    <dbReference type="NCBI Taxonomy" id="3038773"/>
    <lineage>
        <taxon>Bacteria</taxon>
        <taxon>Pseudomonadati</taxon>
        <taxon>Pseudomonadota</taxon>
        <taxon>Alphaproteobacteria</taxon>
        <taxon>Rhodobacterales</taxon>
        <taxon>Roseobacteraceae</taxon>
        <taxon>Jannaschia</taxon>
    </lineage>
</organism>
<keyword evidence="3" id="KW-1185">Reference proteome</keyword>
<evidence type="ECO:0000313" key="3">
    <source>
        <dbReference type="Proteomes" id="UP001243420"/>
    </source>
</evidence>
<dbReference type="InterPro" id="IPR012495">
    <property type="entry name" value="TadE-like_dom"/>
</dbReference>
<name>A0ABY8LD93_9RHOB</name>
<dbReference type="Proteomes" id="UP001243420">
    <property type="component" value="Chromosome"/>
</dbReference>
<dbReference type="Pfam" id="PF07811">
    <property type="entry name" value="TadE"/>
    <property type="match status" value="1"/>
</dbReference>
<protein>
    <submittedName>
        <fullName evidence="2">TadE/TadG family type IV pilus assembly protein</fullName>
    </submittedName>
</protein>
<accession>A0ABY8LD93</accession>
<dbReference type="RefSeq" id="WP_279966099.1">
    <property type="nucleotide sequence ID" value="NZ_CP122537.1"/>
</dbReference>
<sequence length="206" mass="22242">MTGVAHAHIGGAALHAARLSTRVMDLVDRLLGFEADEAGAPDRESGGITVEFTILLPVFLAIFMASFEASMLLTRQVMLERGVDMATRDIRLDGASGLSQIEMRDEICARARILPDCANNLLIELTEIDQDTYDLPTTDTPCVDRSDADDETANWIGSRADKMILMRACFSVNPIMPGVGLGADLVNDIDGTIRMVTATAFIVEPA</sequence>